<gene>
    <name evidence="1" type="ordered locus">Mmwyl1_0553</name>
</gene>
<name>A6VSR0_MARMS</name>
<dbReference type="KEGG" id="mmw:Mmwyl1_0553"/>
<accession>A6VSR0</accession>
<protein>
    <submittedName>
        <fullName evidence="1">Uncharacterized protein</fullName>
    </submittedName>
</protein>
<reference evidence="1" key="1">
    <citation type="submission" date="2007-06" db="EMBL/GenBank/DDBJ databases">
        <title>Complete sequence of Marinomonas sp. MWYL1.</title>
        <authorList>
            <consortium name="US DOE Joint Genome Institute"/>
            <person name="Copeland A."/>
            <person name="Lucas S."/>
            <person name="Lapidus A."/>
            <person name="Barry K."/>
            <person name="Glavina del Rio T."/>
            <person name="Dalin E."/>
            <person name="Tice H."/>
            <person name="Pitluck S."/>
            <person name="Kiss H."/>
            <person name="Brettin T."/>
            <person name="Bruce D."/>
            <person name="Detter J.C."/>
            <person name="Han C."/>
            <person name="Schmutz J."/>
            <person name="Larimer F."/>
            <person name="Land M."/>
            <person name="Hauser L."/>
            <person name="Kyrpides N."/>
            <person name="Kim E."/>
            <person name="Johnston A.W.B."/>
            <person name="Todd J.D."/>
            <person name="Rogers R."/>
            <person name="Wexler M."/>
            <person name="Bond P.L."/>
            <person name="Li Y."/>
            <person name="Richardson P."/>
        </authorList>
    </citation>
    <scope>NUCLEOTIDE SEQUENCE [LARGE SCALE GENOMIC DNA]</scope>
    <source>
        <strain evidence="1">MWYL1</strain>
    </source>
</reference>
<sequence>MTNSDNSPSDTNTLDFDLSPSARSTITKQMHCMSYGLDALDGLSLILADSIDNDTGTTGDQVTGLLKCIEYSLLNSQRKIIKALQEDKGGVH</sequence>
<dbReference type="AlphaFoldDB" id="A6VSR0"/>
<evidence type="ECO:0000313" key="1">
    <source>
        <dbReference type="EMBL" id="ABR69489.1"/>
    </source>
</evidence>
<organism evidence="1">
    <name type="scientific">Marinomonas sp. (strain MWYL1)</name>
    <dbReference type="NCBI Taxonomy" id="400668"/>
    <lineage>
        <taxon>Bacteria</taxon>
        <taxon>Pseudomonadati</taxon>
        <taxon>Pseudomonadota</taxon>
        <taxon>Gammaproteobacteria</taxon>
        <taxon>Oceanospirillales</taxon>
        <taxon>Oceanospirillaceae</taxon>
        <taxon>Marinomonas</taxon>
    </lineage>
</organism>
<proteinExistence type="predicted"/>
<dbReference type="EMBL" id="CP000749">
    <property type="protein sequence ID" value="ABR69489.1"/>
    <property type="molecule type" value="Genomic_DNA"/>
</dbReference>
<dbReference type="HOGENOM" id="CLU_186818_0_0_6"/>